<evidence type="ECO:0000256" key="1">
    <source>
        <dbReference type="SAM" id="Phobius"/>
    </source>
</evidence>
<organism evidence="3 4">
    <name type="scientific">Paraburkholderia humisilvae</name>
    <dbReference type="NCBI Taxonomy" id="627669"/>
    <lineage>
        <taxon>Bacteria</taxon>
        <taxon>Pseudomonadati</taxon>
        <taxon>Pseudomonadota</taxon>
        <taxon>Betaproteobacteria</taxon>
        <taxon>Burkholderiales</taxon>
        <taxon>Burkholderiaceae</taxon>
        <taxon>Paraburkholderia</taxon>
    </lineage>
</organism>
<dbReference type="Proteomes" id="UP000494363">
    <property type="component" value="Unassembled WGS sequence"/>
</dbReference>
<keyword evidence="1" id="KW-0472">Membrane</keyword>
<accession>A0A6J5EY82</accession>
<dbReference type="EMBL" id="CADIKH010000044">
    <property type="protein sequence ID" value="CAB3770192.1"/>
    <property type="molecule type" value="Genomic_DNA"/>
</dbReference>
<protein>
    <recommendedName>
        <fullName evidence="2">Type IV / VI secretion system DotU domain-containing protein</fullName>
    </recommendedName>
</protein>
<evidence type="ECO:0000259" key="2">
    <source>
        <dbReference type="Pfam" id="PF09850"/>
    </source>
</evidence>
<dbReference type="PANTHER" id="PTHR38033">
    <property type="entry name" value="MEMBRANE PROTEIN-RELATED"/>
    <property type="match status" value="1"/>
</dbReference>
<evidence type="ECO:0000313" key="3">
    <source>
        <dbReference type="EMBL" id="CAB3770192.1"/>
    </source>
</evidence>
<keyword evidence="4" id="KW-1185">Reference proteome</keyword>
<reference evidence="3 4" key="1">
    <citation type="submission" date="2020-04" db="EMBL/GenBank/DDBJ databases">
        <authorList>
            <person name="De Canck E."/>
        </authorList>
    </citation>
    <scope>NUCLEOTIDE SEQUENCE [LARGE SCALE GENOMIC DNA]</scope>
    <source>
        <strain evidence="3 4">LMG 29542</strain>
    </source>
</reference>
<keyword evidence="1" id="KW-1133">Transmembrane helix</keyword>
<dbReference type="Gene3D" id="1.25.40.590">
    <property type="entry name" value="Type IV / VI secretion system, DotU"/>
    <property type="match status" value="1"/>
</dbReference>
<dbReference type="InterPro" id="IPR038522">
    <property type="entry name" value="T4/T6SS_DotU_sf"/>
</dbReference>
<dbReference type="InterPro" id="IPR017732">
    <property type="entry name" value="T4/T6SS_DotU"/>
</dbReference>
<name>A0A6J5EY82_9BURK</name>
<proteinExistence type="predicted"/>
<dbReference type="Pfam" id="PF09850">
    <property type="entry name" value="DotU"/>
    <property type="match status" value="1"/>
</dbReference>
<sequence>MVRSTIEAAGPRHRLPLYAYFCDFYETLVDVKPMLLRARGQDDAVWRTGESPARRAHERLLEKLRAQQSAVEHDSAPDECALYRDAQYAMAVLADEQLLLEVRWSGRAEWLDLMLEVALFDTHVAGVGFYRVIDRLLATQAPTRMHAELGLVLLAVLELGFRGALRGDREAQTLARRRLELAAFVRTVRGHRASGRAFEQAYEHTVRLPSPETSSGRLAPLSPWYYGARLALAAYLVVSGVIWFTALRPFNQLIANDAAAQQAGLSGVGSGAFDAVHAAGKSGISGGMSGGATDGAAAAATDHVQRGAIEKQKKGGAL</sequence>
<feature type="transmembrane region" description="Helical" evidence="1">
    <location>
        <begin position="224"/>
        <end position="246"/>
    </location>
</feature>
<keyword evidence="1" id="KW-0812">Transmembrane</keyword>
<evidence type="ECO:0000313" key="4">
    <source>
        <dbReference type="Proteomes" id="UP000494363"/>
    </source>
</evidence>
<gene>
    <name evidence="3" type="ORF">LMG29542_06295</name>
</gene>
<dbReference type="RefSeq" id="WP_175231499.1">
    <property type="nucleotide sequence ID" value="NZ_CADIKH010000044.1"/>
</dbReference>
<dbReference type="PANTHER" id="PTHR38033:SF1">
    <property type="entry name" value="DOTU FAMILY TYPE IV_VI SECRETION SYSTEM PROTEIN"/>
    <property type="match status" value="1"/>
</dbReference>
<dbReference type="AlphaFoldDB" id="A0A6J5EY82"/>
<feature type="domain" description="Type IV / VI secretion system DotU" evidence="2">
    <location>
        <begin position="50"/>
        <end position="239"/>
    </location>
</feature>